<evidence type="ECO:0000256" key="1">
    <source>
        <dbReference type="ARBA" id="ARBA00022741"/>
    </source>
</evidence>
<comment type="catalytic activity">
    <reaction evidence="4">
        <text>ATP + H2O = ADP + phosphate + H(+)</text>
        <dbReference type="Rhea" id="RHEA:13065"/>
        <dbReference type="ChEBI" id="CHEBI:15377"/>
        <dbReference type="ChEBI" id="CHEBI:15378"/>
        <dbReference type="ChEBI" id="CHEBI:30616"/>
        <dbReference type="ChEBI" id="CHEBI:43474"/>
        <dbReference type="ChEBI" id="CHEBI:456216"/>
        <dbReference type="EC" id="3.6.4.13"/>
    </reaction>
</comment>
<comment type="function">
    <text evidence="4">RNA helicase.</text>
</comment>
<dbReference type="EC" id="3.6.4.13" evidence="4"/>
<dbReference type="SUPFAM" id="SSF52540">
    <property type="entry name" value="P-loop containing nucleoside triphosphate hydrolases"/>
    <property type="match status" value="1"/>
</dbReference>
<evidence type="ECO:0000313" key="7">
    <source>
        <dbReference type="Proteomes" id="UP000823775"/>
    </source>
</evidence>
<dbReference type="InterPro" id="IPR014001">
    <property type="entry name" value="Helicase_ATP-bd"/>
</dbReference>
<gene>
    <name evidence="6" type="ORF">HAX54_035855</name>
</gene>
<dbReference type="PANTHER" id="PTHR24031">
    <property type="entry name" value="RNA HELICASE"/>
    <property type="match status" value="1"/>
</dbReference>
<organism evidence="6 7">
    <name type="scientific">Datura stramonium</name>
    <name type="common">Jimsonweed</name>
    <name type="synonym">Common thornapple</name>
    <dbReference type="NCBI Taxonomy" id="4076"/>
    <lineage>
        <taxon>Eukaryota</taxon>
        <taxon>Viridiplantae</taxon>
        <taxon>Streptophyta</taxon>
        <taxon>Embryophyta</taxon>
        <taxon>Tracheophyta</taxon>
        <taxon>Spermatophyta</taxon>
        <taxon>Magnoliopsida</taxon>
        <taxon>eudicotyledons</taxon>
        <taxon>Gunneridae</taxon>
        <taxon>Pentapetalae</taxon>
        <taxon>asterids</taxon>
        <taxon>lamiids</taxon>
        <taxon>Solanales</taxon>
        <taxon>Solanaceae</taxon>
        <taxon>Solanoideae</taxon>
        <taxon>Datureae</taxon>
        <taxon>Datura</taxon>
    </lineage>
</organism>
<comment type="domain">
    <text evidence="4">The Q motif is unique to and characteristic of the DEAD box family of RNA helicases and controls ATP binding and hydrolysis.</text>
</comment>
<evidence type="ECO:0000256" key="2">
    <source>
        <dbReference type="ARBA" id="ARBA00022801"/>
    </source>
</evidence>
<dbReference type="EMBL" id="JACEIK010004704">
    <property type="protein sequence ID" value="MCD9646186.1"/>
    <property type="molecule type" value="Genomic_DNA"/>
</dbReference>
<name>A0ABS8VIK4_DATST</name>
<dbReference type="PROSITE" id="PS51192">
    <property type="entry name" value="HELICASE_ATP_BIND_1"/>
    <property type="match status" value="1"/>
</dbReference>
<evidence type="ECO:0000256" key="3">
    <source>
        <dbReference type="ARBA" id="ARBA00022840"/>
    </source>
</evidence>
<dbReference type="InterPro" id="IPR027417">
    <property type="entry name" value="P-loop_NTPase"/>
</dbReference>
<comment type="caution">
    <text evidence="6">The sequence shown here is derived from an EMBL/GenBank/DDBJ whole genome shotgun (WGS) entry which is preliminary data.</text>
</comment>
<keyword evidence="4" id="KW-0694">RNA-binding</keyword>
<dbReference type="Proteomes" id="UP000823775">
    <property type="component" value="Unassembled WGS sequence"/>
</dbReference>
<keyword evidence="3 4" id="KW-0067">ATP-binding</keyword>
<keyword evidence="7" id="KW-1185">Reference proteome</keyword>
<feature type="domain" description="Helicase ATP-binding" evidence="5">
    <location>
        <begin position="18"/>
        <end position="80"/>
    </location>
</feature>
<protein>
    <recommendedName>
        <fullName evidence="4">ATP-dependent RNA helicase</fullName>
        <ecNumber evidence="4">3.6.4.13</ecNumber>
    </recommendedName>
</protein>
<dbReference type="InterPro" id="IPR011545">
    <property type="entry name" value="DEAD/DEAH_box_helicase_dom"/>
</dbReference>
<evidence type="ECO:0000256" key="4">
    <source>
        <dbReference type="RuleBase" id="RU365068"/>
    </source>
</evidence>
<keyword evidence="2 4" id="KW-0378">Hydrolase</keyword>
<keyword evidence="1 4" id="KW-0547">Nucleotide-binding</keyword>
<sequence length="80" mass="8840">MGWWTGFEKPSAIQQRGIVPFCKGLDVIKQAQSGTGKTTTFCSGILQQLNYELLECQALILAPTREPAQQIEKVMRALGD</sequence>
<reference evidence="6 7" key="1">
    <citation type="journal article" date="2021" name="BMC Genomics">
        <title>Datura genome reveals duplications of psychoactive alkaloid biosynthetic genes and high mutation rate following tissue culture.</title>
        <authorList>
            <person name="Rajewski A."/>
            <person name="Carter-House D."/>
            <person name="Stajich J."/>
            <person name="Litt A."/>
        </authorList>
    </citation>
    <scope>NUCLEOTIDE SEQUENCE [LARGE SCALE GENOMIC DNA]</scope>
    <source>
        <strain evidence="6">AR-01</strain>
    </source>
</reference>
<keyword evidence="4" id="KW-0347">Helicase</keyword>
<proteinExistence type="inferred from homology"/>
<dbReference type="Pfam" id="PF00270">
    <property type="entry name" value="DEAD"/>
    <property type="match status" value="1"/>
</dbReference>
<evidence type="ECO:0000259" key="5">
    <source>
        <dbReference type="PROSITE" id="PS51192"/>
    </source>
</evidence>
<dbReference type="Gene3D" id="3.40.50.300">
    <property type="entry name" value="P-loop containing nucleotide triphosphate hydrolases"/>
    <property type="match status" value="1"/>
</dbReference>
<evidence type="ECO:0000313" key="6">
    <source>
        <dbReference type="EMBL" id="MCD9646186.1"/>
    </source>
</evidence>
<comment type="similarity">
    <text evidence="4">Belongs to the DEAD box helicase family.</text>
</comment>
<accession>A0ABS8VIK4</accession>